<dbReference type="EMBL" id="JACSDZ010000009">
    <property type="protein sequence ID" value="KAF7395177.1"/>
    <property type="molecule type" value="Genomic_DNA"/>
</dbReference>
<dbReference type="AlphaFoldDB" id="A0A834N3R0"/>
<organism evidence="2 3">
    <name type="scientific">Vespula germanica</name>
    <name type="common">German yellow jacket</name>
    <name type="synonym">Paravespula germanica</name>
    <dbReference type="NCBI Taxonomy" id="30212"/>
    <lineage>
        <taxon>Eukaryota</taxon>
        <taxon>Metazoa</taxon>
        <taxon>Ecdysozoa</taxon>
        <taxon>Arthropoda</taxon>
        <taxon>Hexapoda</taxon>
        <taxon>Insecta</taxon>
        <taxon>Pterygota</taxon>
        <taxon>Neoptera</taxon>
        <taxon>Endopterygota</taxon>
        <taxon>Hymenoptera</taxon>
        <taxon>Apocrita</taxon>
        <taxon>Aculeata</taxon>
        <taxon>Vespoidea</taxon>
        <taxon>Vespidae</taxon>
        <taxon>Vespinae</taxon>
        <taxon>Vespula</taxon>
    </lineage>
</organism>
<keyword evidence="3" id="KW-1185">Reference proteome</keyword>
<feature type="region of interest" description="Disordered" evidence="1">
    <location>
        <begin position="314"/>
        <end position="343"/>
    </location>
</feature>
<accession>A0A834N3R0</accession>
<reference evidence="2" key="1">
    <citation type="journal article" date="2020" name="G3 (Bethesda)">
        <title>High-Quality Assemblies for Three Invasive Social Wasps from the &lt;i&gt;Vespula&lt;/i&gt; Genus.</title>
        <authorList>
            <person name="Harrop T.W.R."/>
            <person name="Guhlin J."/>
            <person name="McLaughlin G.M."/>
            <person name="Permina E."/>
            <person name="Stockwell P."/>
            <person name="Gilligan J."/>
            <person name="Le Lec M.F."/>
            <person name="Gruber M.A.M."/>
            <person name="Quinn O."/>
            <person name="Lovegrove M."/>
            <person name="Duncan E.J."/>
            <person name="Remnant E.J."/>
            <person name="Van Eeckhoven J."/>
            <person name="Graham B."/>
            <person name="Knapp R.A."/>
            <person name="Langford K.W."/>
            <person name="Kronenberg Z."/>
            <person name="Press M.O."/>
            <person name="Eacker S.M."/>
            <person name="Wilson-Rankin E.E."/>
            <person name="Purcell J."/>
            <person name="Lester P.J."/>
            <person name="Dearden P.K."/>
        </authorList>
    </citation>
    <scope>NUCLEOTIDE SEQUENCE</scope>
    <source>
        <strain evidence="2">Linc-1</strain>
    </source>
</reference>
<proteinExistence type="predicted"/>
<gene>
    <name evidence="2" type="ORF">HZH68_009227</name>
</gene>
<evidence type="ECO:0000313" key="3">
    <source>
        <dbReference type="Proteomes" id="UP000617340"/>
    </source>
</evidence>
<name>A0A834N3R0_VESGE</name>
<protein>
    <submittedName>
        <fullName evidence="2">Uncharacterized protein</fullName>
    </submittedName>
</protein>
<evidence type="ECO:0000313" key="2">
    <source>
        <dbReference type="EMBL" id="KAF7395177.1"/>
    </source>
</evidence>
<comment type="caution">
    <text evidence="2">The sequence shown here is derived from an EMBL/GenBank/DDBJ whole genome shotgun (WGS) entry which is preliminary data.</text>
</comment>
<dbReference type="Proteomes" id="UP000617340">
    <property type="component" value="Unassembled WGS sequence"/>
</dbReference>
<evidence type="ECO:0000256" key="1">
    <source>
        <dbReference type="SAM" id="MobiDB-lite"/>
    </source>
</evidence>
<sequence length="369" mass="42093">MTMQNKSTQSGTEVGKSVMIIERKKKLSIPKDLNLITCWNIMGPELAEEFEEGYTHIPYILDTNAYKIGYIFVPIESMIECLCVTEEIVKVLGPLDNFVVKSKTNEKFLDLENNLSKRQPDSPNLRMILSNKKREIIFTGYDCQFLDISVDMIAEGNIMIDRSLNAGKYEIYRSTRALSSARSISNVHRIDLAEAKWFGLITGVFTTKSFELYTAREVKTRTTYIGDDTHTVLFKYEICEINEEGLVTRTRYLAIALATRKVDFRIFTLAIPCKSSSSFYRLLFFLLDTPPGMPLGEKRTHRVLYLRGGPARGSWNHASMNPPKERPPAPAPPRQGAPHHPTTDRPCVIPWHMTLSRIPCTFLRRTKVS</sequence>